<gene>
    <name evidence="1" type="ordered locus">GSU0958</name>
</gene>
<sequence>MALYDEKAKQTEEYVGLAGGVTLSCRSVAARAAKTKRSLLVSCSVSEKLAGGVKRKTGKRRI</sequence>
<dbReference type="HOGENOM" id="CLU_2897787_0_0_7"/>
<dbReference type="EnsemblBacteria" id="AAR34285">
    <property type="protein sequence ID" value="AAR34285"/>
    <property type="gene ID" value="GSU0958"/>
</dbReference>
<dbReference type="EMBL" id="AE017180">
    <property type="protein sequence ID" value="AAR34285.1"/>
    <property type="molecule type" value="Genomic_DNA"/>
</dbReference>
<dbReference type="InParanoid" id="Q74EK4"/>
<evidence type="ECO:0000313" key="1">
    <source>
        <dbReference type="EMBL" id="AAR34285.1"/>
    </source>
</evidence>
<organism evidence="1 2">
    <name type="scientific">Geobacter sulfurreducens (strain ATCC 51573 / DSM 12127 / PCA)</name>
    <dbReference type="NCBI Taxonomy" id="243231"/>
    <lineage>
        <taxon>Bacteria</taxon>
        <taxon>Pseudomonadati</taxon>
        <taxon>Thermodesulfobacteriota</taxon>
        <taxon>Desulfuromonadia</taxon>
        <taxon>Geobacterales</taxon>
        <taxon>Geobacteraceae</taxon>
        <taxon>Geobacter</taxon>
    </lineage>
</organism>
<keyword evidence="2" id="KW-1185">Reference proteome</keyword>
<protein>
    <submittedName>
        <fullName evidence="1">Uncharacterized protein</fullName>
    </submittedName>
</protein>
<name>Q74EK4_GEOSL</name>
<dbReference type="Proteomes" id="UP000000577">
    <property type="component" value="Chromosome"/>
</dbReference>
<evidence type="ECO:0000313" key="2">
    <source>
        <dbReference type="Proteomes" id="UP000000577"/>
    </source>
</evidence>
<reference evidence="1 2" key="2">
    <citation type="journal article" date="2012" name="BMC Genomics">
        <title>Comparative genomic analysis of Geobacter sulfurreducens KN400, a strain with enhanced capacity for extracellular electron transfer and electricity production.</title>
        <authorList>
            <person name="Butler J.E."/>
            <person name="Young N.D."/>
            <person name="Aklujkar M."/>
            <person name="Lovley D.R."/>
        </authorList>
    </citation>
    <scope>NUCLEOTIDE SEQUENCE [LARGE SCALE GENOMIC DNA]</scope>
    <source>
        <strain evidence="2">ATCC 51573 / DSM 12127 / PCA</strain>
    </source>
</reference>
<dbReference type="KEGG" id="gsu:GSU0958"/>
<reference evidence="1 2" key="1">
    <citation type="journal article" date="2003" name="Science">
        <title>Genome of Geobacter sulfurreducens: metal reduction in subsurface environments.</title>
        <authorList>
            <person name="Methe B.A."/>
            <person name="Nelson K.E."/>
            <person name="Eisen J.A."/>
            <person name="Paulsen I.T."/>
            <person name="Nelson W."/>
            <person name="Heidelberg J.F."/>
            <person name="Wu D."/>
            <person name="Wu M."/>
            <person name="Ward N."/>
            <person name="Beanan M.J."/>
            <person name="Dodson R.J."/>
            <person name="Madupu R."/>
            <person name="Brinkac L.M."/>
            <person name="Daugherty S.C."/>
            <person name="DeBoy R.T."/>
            <person name="Durkin A.S."/>
            <person name="Gwinn M."/>
            <person name="Kolonay J.F."/>
            <person name="Sullivan S.A."/>
            <person name="Haft D.H."/>
            <person name="Selengut J."/>
            <person name="Davidsen T.M."/>
            <person name="Zafar N."/>
            <person name="White O."/>
            <person name="Tran B."/>
            <person name="Romero C."/>
            <person name="Forberger H.A."/>
            <person name="Weidman J."/>
            <person name="Khouri H."/>
            <person name="Feldblyum T.V."/>
            <person name="Utterback T.R."/>
            <person name="Van Aken S.E."/>
            <person name="Lovley D.R."/>
            <person name="Fraser C.M."/>
        </authorList>
    </citation>
    <scope>NUCLEOTIDE SEQUENCE [LARGE SCALE GENOMIC DNA]</scope>
    <source>
        <strain evidence="2">ATCC 51573 / DSM 12127 / PCA</strain>
    </source>
</reference>
<accession>Q74EK4</accession>
<dbReference type="STRING" id="243231.GSU0958"/>
<dbReference type="AlphaFoldDB" id="Q74EK4"/>
<dbReference type="PROSITE" id="PS51257">
    <property type="entry name" value="PROKAR_LIPOPROTEIN"/>
    <property type="match status" value="1"/>
</dbReference>
<proteinExistence type="predicted"/>